<dbReference type="InterPro" id="IPR050765">
    <property type="entry name" value="Riboflavin_Biosynth_HTPR"/>
</dbReference>
<keyword evidence="3" id="KW-1185">Reference proteome</keyword>
<protein>
    <submittedName>
        <fullName evidence="2">Dihydrofolate reductase</fullName>
    </submittedName>
</protein>
<dbReference type="Gene3D" id="3.40.430.10">
    <property type="entry name" value="Dihydrofolate Reductase, subunit A"/>
    <property type="match status" value="1"/>
</dbReference>
<reference evidence="2 3" key="1">
    <citation type="submission" date="2019-03" db="EMBL/GenBank/DDBJ databases">
        <title>Genomic Encyclopedia of Type Strains, Phase IV (KMG-IV): sequencing the most valuable type-strain genomes for metagenomic binning, comparative biology and taxonomic classification.</title>
        <authorList>
            <person name="Goeker M."/>
        </authorList>
    </citation>
    <scope>NUCLEOTIDE SEQUENCE [LARGE SCALE GENOMIC DNA]</scope>
    <source>
        <strain evidence="2 3">DSM 45361</strain>
    </source>
</reference>
<sequence>MPKVALDMSVSLDGFASGPDDDLSRIHAWIGEADAQEAVDEFLAAGAVLAGRRTFDKGQESWGDDPPFPMPVFVLTHEKREPLTKGASTFTFVSDGIEEALRQARAAAGDEDVVVMGGTSIARQYLSAGLVDELRLHLVPTLLGLGIPLFSPVGGPSAEWRRTKVVEADGVTHLWFEAIR</sequence>
<evidence type="ECO:0000313" key="2">
    <source>
        <dbReference type="EMBL" id="TDQ05884.1"/>
    </source>
</evidence>
<feature type="domain" description="Bacterial bifunctional deaminase-reductase C-terminal" evidence="1">
    <location>
        <begin position="2"/>
        <end position="169"/>
    </location>
</feature>
<accession>A0A4R6SPE1</accession>
<dbReference type="OrthoDB" id="2313602at2"/>
<evidence type="ECO:0000313" key="3">
    <source>
        <dbReference type="Proteomes" id="UP000295444"/>
    </source>
</evidence>
<organism evidence="2 3">
    <name type="scientific">Labedaea rhizosphaerae</name>
    <dbReference type="NCBI Taxonomy" id="598644"/>
    <lineage>
        <taxon>Bacteria</taxon>
        <taxon>Bacillati</taxon>
        <taxon>Actinomycetota</taxon>
        <taxon>Actinomycetes</taxon>
        <taxon>Pseudonocardiales</taxon>
        <taxon>Pseudonocardiaceae</taxon>
        <taxon>Labedaea</taxon>
    </lineage>
</organism>
<dbReference type="PANTHER" id="PTHR38011:SF12">
    <property type="entry name" value="BIFUNCTIONAL DEAMINASE-REDUCTASE DOMAIN PROTEIN"/>
    <property type="match status" value="1"/>
</dbReference>
<name>A0A4R6SPE1_LABRH</name>
<gene>
    <name evidence="2" type="ORF">EV186_1011862</name>
</gene>
<dbReference type="AlphaFoldDB" id="A0A4R6SPE1"/>
<dbReference type="EMBL" id="SNXZ01000001">
    <property type="protein sequence ID" value="TDQ05884.1"/>
    <property type="molecule type" value="Genomic_DNA"/>
</dbReference>
<dbReference type="InterPro" id="IPR002734">
    <property type="entry name" value="RibDG_C"/>
</dbReference>
<dbReference type="PANTHER" id="PTHR38011">
    <property type="entry name" value="DIHYDROFOLATE REDUCTASE FAMILY PROTEIN (AFU_ORTHOLOGUE AFUA_8G06820)"/>
    <property type="match status" value="1"/>
</dbReference>
<comment type="caution">
    <text evidence="2">The sequence shown here is derived from an EMBL/GenBank/DDBJ whole genome shotgun (WGS) entry which is preliminary data.</text>
</comment>
<dbReference type="InterPro" id="IPR024072">
    <property type="entry name" value="DHFR-like_dom_sf"/>
</dbReference>
<dbReference type="GO" id="GO:0009231">
    <property type="term" value="P:riboflavin biosynthetic process"/>
    <property type="evidence" value="ECO:0007669"/>
    <property type="project" value="InterPro"/>
</dbReference>
<dbReference type="Proteomes" id="UP000295444">
    <property type="component" value="Unassembled WGS sequence"/>
</dbReference>
<dbReference type="RefSeq" id="WP_133848558.1">
    <property type="nucleotide sequence ID" value="NZ_SNXZ01000001.1"/>
</dbReference>
<dbReference type="SUPFAM" id="SSF53597">
    <property type="entry name" value="Dihydrofolate reductase-like"/>
    <property type="match status" value="1"/>
</dbReference>
<evidence type="ECO:0000259" key="1">
    <source>
        <dbReference type="Pfam" id="PF01872"/>
    </source>
</evidence>
<dbReference type="Pfam" id="PF01872">
    <property type="entry name" value="RibD_C"/>
    <property type="match status" value="1"/>
</dbReference>
<proteinExistence type="predicted"/>
<dbReference type="GO" id="GO:0008703">
    <property type="term" value="F:5-amino-6-(5-phosphoribosylamino)uracil reductase activity"/>
    <property type="evidence" value="ECO:0007669"/>
    <property type="project" value="InterPro"/>
</dbReference>